<dbReference type="EMBL" id="CDMW01000001">
    <property type="protein sequence ID" value="CEL90285.1"/>
    <property type="molecule type" value="Genomic_DNA"/>
</dbReference>
<sequence>MDKMKQSRVEWIGVIPEEWELRRWKNILKERKEKNDPIVTDFILSLSIEQGVFPYSEKKGGGNKAKDDLSAYKVARPNDIVINSMNILAGAVGLSSWFGAVSPVYYTFYSDNDYANIDYYYYLFQTKEFQKSLMGLGNGILIKESSNGKLNTIRMRIPSEKLNCLLLPIPSISEQQRIAKFLNEKTALIDGIITDTKQTIEELKSYKQSIITEIVTKGLNSSETLVPSGVEWIGDSPKEWNKFTIGQLFEQVRQKNTGMIETNLLSLSYGRIKKRDINSGEGLLPESFEGYNIIEKDDIVLRMTDLQNDKKSLRQGISEERGIITSAYITIRSTKKVCSRFVYYQLFGFDVNKGYYGMGSGVRQSVNWNDVKKLPLMLPSFELQNQIADFLDRKTAQIDTLITEKENVISEYENYKKSMIYEYVTGKKRVEGYES</sequence>
<organism evidence="5 6">
    <name type="scientific">Streptococcus sanguinis</name>
    <dbReference type="NCBI Taxonomy" id="1305"/>
    <lineage>
        <taxon>Bacteria</taxon>
        <taxon>Bacillati</taxon>
        <taxon>Bacillota</taxon>
        <taxon>Bacilli</taxon>
        <taxon>Lactobacillales</taxon>
        <taxon>Streptococcaceae</taxon>
        <taxon>Streptococcus</taxon>
    </lineage>
</organism>
<dbReference type="InterPro" id="IPR000055">
    <property type="entry name" value="Restrct_endonuc_typeI_TRD"/>
</dbReference>
<dbReference type="PANTHER" id="PTHR30408:SF12">
    <property type="entry name" value="TYPE I RESTRICTION ENZYME MJAVIII SPECIFICITY SUBUNIT"/>
    <property type="match status" value="1"/>
</dbReference>
<dbReference type="Pfam" id="PF01420">
    <property type="entry name" value="Methylase_S"/>
    <property type="match status" value="1"/>
</dbReference>
<dbReference type="RefSeq" id="WP_080983536.1">
    <property type="nucleotide sequence ID" value="NZ_CDMW01000001.1"/>
</dbReference>
<gene>
    <name evidence="5" type="ORF">SSV_0985</name>
</gene>
<evidence type="ECO:0000313" key="5">
    <source>
        <dbReference type="EMBL" id="CEL90285.1"/>
    </source>
</evidence>
<keyword evidence="3" id="KW-0238">DNA-binding</keyword>
<dbReference type="InterPro" id="IPR052021">
    <property type="entry name" value="Type-I_RS_S_subunit"/>
</dbReference>
<accession>A0A0B7GNE7</accession>
<name>A0A0B7GNE7_STRSA</name>
<dbReference type="AlphaFoldDB" id="A0A0B7GNE7"/>
<dbReference type="GO" id="GO:0003677">
    <property type="term" value="F:DNA binding"/>
    <property type="evidence" value="ECO:0007669"/>
    <property type="project" value="UniProtKB-KW"/>
</dbReference>
<evidence type="ECO:0000256" key="2">
    <source>
        <dbReference type="ARBA" id="ARBA00022747"/>
    </source>
</evidence>
<feature type="domain" description="Type I restriction modification DNA specificity" evidence="4">
    <location>
        <begin position="237"/>
        <end position="409"/>
    </location>
</feature>
<dbReference type="Proteomes" id="UP000183504">
    <property type="component" value="Unassembled WGS sequence"/>
</dbReference>
<protein>
    <submittedName>
        <fullName evidence="5">Putative type I restriction enzyme specificity protein</fullName>
    </submittedName>
</protein>
<evidence type="ECO:0000259" key="4">
    <source>
        <dbReference type="Pfam" id="PF01420"/>
    </source>
</evidence>
<dbReference type="PANTHER" id="PTHR30408">
    <property type="entry name" value="TYPE-1 RESTRICTION ENZYME ECOKI SPECIFICITY PROTEIN"/>
    <property type="match status" value="1"/>
</dbReference>
<dbReference type="GO" id="GO:0009307">
    <property type="term" value="P:DNA restriction-modification system"/>
    <property type="evidence" value="ECO:0007669"/>
    <property type="project" value="UniProtKB-KW"/>
</dbReference>
<keyword evidence="2" id="KW-0680">Restriction system</keyword>
<dbReference type="InterPro" id="IPR044946">
    <property type="entry name" value="Restrct_endonuc_typeI_TRD_sf"/>
</dbReference>
<dbReference type="SUPFAM" id="SSF116734">
    <property type="entry name" value="DNA methylase specificity domain"/>
    <property type="match status" value="2"/>
</dbReference>
<evidence type="ECO:0000256" key="1">
    <source>
        <dbReference type="ARBA" id="ARBA00010923"/>
    </source>
</evidence>
<evidence type="ECO:0000256" key="3">
    <source>
        <dbReference type="ARBA" id="ARBA00023125"/>
    </source>
</evidence>
<reference evidence="5 6" key="1">
    <citation type="submission" date="2015-01" db="EMBL/GenBank/DDBJ databases">
        <authorList>
            <person name="Pelicic Vladimir"/>
        </authorList>
    </citation>
    <scope>NUCLEOTIDE SEQUENCE [LARGE SCALE GENOMIC DNA]</scope>
    <source>
        <strain evidence="5 6">2908</strain>
    </source>
</reference>
<dbReference type="Gene3D" id="3.90.220.20">
    <property type="entry name" value="DNA methylase specificity domains"/>
    <property type="match status" value="2"/>
</dbReference>
<comment type="similarity">
    <text evidence="1">Belongs to the type-I restriction system S methylase family.</text>
</comment>
<evidence type="ECO:0000313" key="6">
    <source>
        <dbReference type="Proteomes" id="UP000183504"/>
    </source>
</evidence>
<proteinExistence type="inferred from homology"/>